<dbReference type="PIRSF" id="PIRSF017199">
    <property type="entry name" value="mRNA_splic_U5"/>
    <property type="match status" value="1"/>
</dbReference>
<evidence type="ECO:0000256" key="1">
    <source>
        <dbReference type="ARBA" id="ARBA00004123"/>
    </source>
</evidence>
<comment type="subcellular location">
    <subcellularLocation>
        <location evidence="1 6">Nucleus</location>
    </subcellularLocation>
</comment>
<sequence length="142" mass="16562">MSYLLPHLHKGFAVDQAILSEEDRVVIMRFGHDWDQTCMQMDEILSGSADQIKNFAVIYLIDVSEVPDFNTMYELYDPCTVMFFFRNKHIMIDLGTGNNNKINWAMSDKQEFIDIVEVVYRGARKGRGLVVSPKDYSTKYRY</sequence>
<dbReference type="SUPFAM" id="SSF52833">
    <property type="entry name" value="Thioredoxin-like"/>
    <property type="match status" value="1"/>
</dbReference>
<dbReference type="AlphaFoldDB" id="A0AAW1PZW2"/>
<evidence type="ECO:0000313" key="9">
    <source>
        <dbReference type="Proteomes" id="UP001465755"/>
    </source>
</evidence>
<dbReference type="Gene3D" id="3.40.30.10">
    <property type="entry name" value="Glutaredoxin"/>
    <property type="match status" value="1"/>
</dbReference>
<feature type="disulfide bond" evidence="7">
    <location>
        <begin position="38"/>
        <end position="79"/>
    </location>
</feature>
<evidence type="ECO:0000256" key="7">
    <source>
        <dbReference type="PIRSR" id="PIRSR017199-1"/>
    </source>
</evidence>
<organism evidence="8 9">
    <name type="scientific">Symbiochloris irregularis</name>
    <dbReference type="NCBI Taxonomy" id="706552"/>
    <lineage>
        <taxon>Eukaryota</taxon>
        <taxon>Viridiplantae</taxon>
        <taxon>Chlorophyta</taxon>
        <taxon>core chlorophytes</taxon>
        <taxon>Trebouxiophyceae</taxon>
        <taxon>Trebouxiales</taxon>
        <taxon>Trebouxiaceae</taxon>
        <taxon>Symbiochloris</taxon>
    </lineage>
</organism>
<name>A0AAW1PZW2_9CHLO</name>
<keyword evidence="4 6" id="KW-0508">mRNA splicing</keyword>
<dbReference type="EMBL" id="JALJOQ010000002">
    <property type="protein sequence ID" value="KAK9813946.1"/>
    <property type="molecule type" value="Genomic_DNA"/>
</dbReference>
<dbReference type="InterPro" id="IPR004123">
    <property type="entry name" value="Dim1"/>
</dbReference>
<dbReference type="GO" id="GO:0005681">
    <property type="term" value="C:spliceosomal complex"/>
    <property type="evidence" value="ECO:0007669"/>
    <property type="project" value="TreeGrafter"/>
</dbReference>
<dbReference type="SMART" id="SM01410">
    <property type="entry name" value="DIM1"/>
    <property type="match status" value="1"/>
</dbReference>
<protein>
    <recommendedName>
        <fullName evidence="10">Thioredoxin-like protein YLS8</fullName>
    </recommendedName>
</protein>
<dbReference type="CDD" id="cd02954">
    <property type="entry name" value="DIM1"/>
    <property type="match status" value="1"/>
</dbReference>
<dbReference type="GO" id="GO:0000398">
    <property type="term" value="P:mRNA splicing, via spliceosome"/>
    <property type="evidence" value="ECO:0007669"/>
    <property type="project" value="InterPro"/>
</dbReference>
<keyword evidence="5 6" id="KW-0539">Nucleus</keyword>
<evidence type="ECO:0000256" key="6">
    <source>
        <dbReference type="PIRNR" id="PIRNR017199"/>
    </source>
</evidence>
<dbReference type="FunFam" id="3.40.30.10:FF:000004">
    <property type="entry name" value="Spliceosomal protein DIB1"/>
    <property type="match status" value="1"/>
</dbReference>
<evidence type="ECO:0000256" key="2">
    <source>
        <dbReference type="ARBA" id="ARBA00008241"/>
    </source>
</evidence>
<gene>
    <name evidence="8" type="ORF">WJX73_006041</name>
</gene>
<dbReference type="GO" id="GO:0005682">
    <property type="term" value="C:U5 snRNP"/>
    <property type="evidence" value="ECO:0007669"/>
    <property type="project" value="TreeGrafter"/>
</dbReference>
<dbReference type="Pfam" id="PF02966">
    <property type="entry name" value="DIM1"/>
    <property type="match status" value="1"/>
</dbReference>
<accession>A0AAW1PZW2</accession>
<proteinExistence type="inferred from homology"/>
<evidence type="ECO:0008006" key="10">
    <source>
        <dbReference type="Google" id="ProtNLM"/>
    </source>
</evidence>
<dbReference type="Proteomes" id="UP001465755">
    <property type="component" value="Unassembled WGS sequence"/>
</dbReference>
<reference evidence="8 9" key="1">
    <citation type="journal article" date="2024" name="Nat. Commun.">
        <title>Phylogenomics reveals the evolutionary origins of lichenization in chlorophyte algae.</title>
        <authorList>
            <person name="Puginier C."/>
            <person name="Libourel C."/>
            <person name="Otte J."/>
            <person name="Skaloud P."/>
            <person name="Haon M."/>
            <person name="Grisel S."/>
            <person name="Petersen M."/>
            <person name="Berrin J.G."/>
            <person name="Delaux P.M."/>
            <person name="Dal Grande F."/>
            <person name="Keller J."/>
        </authorList>
    </citation>
    <scope>NUCLEOTIDE SEQUENCE [LARGE SCALE GENOMIC DNA]</scope>
    <source>
        <strain evidence="8 9">SAG 2036</strain>
    </source>
</reference>
<keyword evidence="3 6" id="KW-0507">mRNA processing</keyword>
<evidence type="ECO:0000256" key="5">
    <source>
        <dbReference type="ARBA" id="ARBA00023242"/>
    </source>
</evidence>
<evidence type="ECO:0000313" key="8">
    <source>
        <dbReference type="EMBL" id="KAK9813946.1"/>
    </source>
</evidence>
<evidence type="ECO:0000256" key="4">
    <source>
        <dbReference type="ARBA" id="ARBA00023187"/>
    </source>
</evidence>
<keyword evidence="9" id="KW-1185">Reference proteome</keyword>
<comment type="caution">
    <text evidence="8">The sequence shown here is derived from an EMBL/GenBank/DDBJ whole genome shotgun (WGS) entry which is preliminary data.</text>
</comment>
<comment type="similarity">
    <text evidence="2 6">Belongs to the DIM1 family.</text>
</comment>
<dbReference type="PANTHER" id="PTHR12052:SF5">
    <property type="entry name" value="THIOREDOXIN-LIKE PROTEIN 4A"/>
    <property type="match status" value="1"/>
</dbReference>
<evidence type="ECO:0000256" key="3">
    <source>
        <dbReference type="ARBA" id="ARBA00022664"/>
    </source>
</evidence>
<dbReference type="PANTHER" id="PTHR12052">
    <property type="entry name" value="THIOREDOXIN-LIKE PROTEN 4A, 4B"/>
    <property type="match status" value="1"/>
</dbReference>
<dbReference type="GO" id="GO:0046540">
    <property type="term" value="C:U4/U6 x U5 tri-snRNP complex"/>
    <property type="evidence" value="ECO:0007669"/>
    <property type="project" value="UniProtKB-UniRule"/>
</dbReference>
<dbReference type="InterPro" id="IPR036249">
    <property type="entry name" value="Thioredoxin-like_sf"/>
</dbReference>